<reference evidence="1 2" key="1">
    <citation type="submission" date="2015-10" db="EMBL/GenBank/DDBJ databases">
        <title>A novel member of the family Ruminococcaceae isolated from human faeces.</title>
        <authorList>
            <person name="Shkoporov A.N."/>
            <person name="Chaplin A.V."/>
            <person name="Motuzova O.V."/>
            <person name="Kafarskaia L.I."/>
            <person name="Efimov B.A."/>
        </authorList>
    </citation>
    <scope>NUCLEOTIDE SEQUENCE [LARGE SCALE GENOMIC DNA]</scope>
    <source>
        <strain evidence="1 2">668</strain>
    </source>
</reference>
<comment type="caution">
    <text evidence="1">The sequence shown here is derived from an EMBL/GenBank/DDBJ whole genome shotgun (WGS) entry which is preliminary data.</text>
</comment>
<organism evidence="1 2">
    <name type="scientific">Ruthenibacterium lactatiformans</name>
    <dbReference type="NCBI Taxonomy" id="1550024"/>
    <lineage>
        <taxon>Bacteria</taxon>
        <taxon>Bacillati</taxon>
        <taxon>Bacillota</taxon>
        <taxon>Clostridia</taxon>
        <taxon>Eubacteriales</taxon>
        <taxon>Oscillospiraceae</taxon>
        <taxon>Ruthenibacterium</taxon>
    </lineage>
</organism>
<proteinExistence type="predicted"/>
<dbReference type="AlphaFoldDB" id="A0A0W7TVT9"/>
<gene>
    <name evidence="1" type="ORF">ASJ35_01135</name>
</gene>
<dbReference type="EMBL" id="LMUA01000001">
    <property type="protein sequence ID" value="KUE77916.1"/>
    <property type="molecule type" value="Genomic_DNA"/>
</dbReference>
<name>A0A0W7TVT9_9FIRM</name>
<sequence length="60" mass="7269">MRNSEEEAWWTKKTDDEDSIARNFTAKRLAVFCEKWHSTHTFCNNYEIIAEDKTFIIQRL</sequence>
<dbReference type="Proteomes" id="UP000053433">
    <property type="component" value="Unassembled WGS sequence"/>
</dbReference>
<evidence type="ECO:0000313" key="1">
    <source>
        <dbReference type="EMBL" id="KUE77916.1"/>
    </source>
</evidence>
<protein>
    <submittedName>
        <fullName evidence="1">Uncharacterized protein</fullName>
    </submittedName>
</protein>
<evidence type="ECO:0000313" key="2">
    <source>
        <dbReference type="Proteomes" id="UP000053433"/>
    </source>
</evidence>
<accession>A0A0W7TVT9</accession>